<evidence type="ECO:0000313" key="3">
    <source>
        <dbReference type="EMBL" id="KAE8697711.1"/>
    </source>
</evidence>
<keyword evidence="4" id="KW-1185">Reference proteome</keyword>
<proteinExistence type="predicted"/>
<dbReference type="Gene3D" id="3.90.550.20">
    <property type="match status" value="1"/>
</dbReference>
<dbReference type="Pfam" id="PF04488">
    <property type="entry name" value="Gly_transf_sug"/>
    <property type="match status" value="1"/>
</dbReference>
<dbReference type="InterPro" id="IPR007652">
    <property type="entry name" value="A1-4-GlycosylTfrase_dom"/>
</dbReference>
<dbReference type="Proteomes" id="UP000436088">
    <property type="component" value="Unassembled WGS sequence"/>
</dbReference>
<dbReference type="InterPro" id="IPR007577">
    <property type="entry name" value="GlycoTrfase_DXD_sugar-bd_CS"/>
</dbReference>
<evidence type="ECO:0000256" key="1">
    <source>
        <dbReference type="SAM" id="Phobius"/>
    </source>
</evidence>
<feature type="transmembrane region" description="Helical" evidence="1">
    <location>
        <begin position="24"/>
        <end position="43"/>
    </location>
</feature>
<dbReference type="OrthoDB" id="409543at2759"/>
<gene>
    <name evidence="3" type="ORF">F3Y22_tig00110610pilonHSYRG00138</name>
</gene>
<protein>
    <recommendedName>
        <fullName evidence="2">Alpha 1,4-glycosyltransferase domain-containing protein</fullName>
    </recommendedName>
</protein>
<dbReference type="InterPro" id="IPR029044">
    <property type="entry name" value="Nucleotide-diphossugar_trans"/>
</dbReference>
<evidence type="ECO:0000313" key="4">
    <source>
        <dbReference type="Proteomes" id="UP000436088"/>
    </source>
</evidence>
<name>A0A6A3A095_HIBSY</name>
<dbReference type="PANTHER" id="PTHR46781">
    <property type="entry name" value="ALPHA 1,4-GLYCOSYLTRANSFERASE FAMILY PROTEIN"/>
    <property type="match status" value="1"/>
</dbReference>
<keyword evidence="1" id="KW-0812">Transmembrane</keyword>
<dbReference type="EMBL" id="VEPZ02001049">
    <property type="protein sequence ID" value="KAE8697711.1"/>
    <property type="molecule type" value="Genomic_DNA"/>
</dbReference>
<accession>A0A6A3A095</accession>
<dbReference type="AlphaFoldDB" id="A0A6A3A095"/>
<dbReference type="PANTHER" id="PTHR46781:SF8">
    <property type="entry name" value="ALPHA 1,4-GLYCOSYLTRANSFERASE FAMILY PROTEIN"/>
    <property type="match status" value="1"/>
</dbReference>
<evidence type="ECO:0000259" key="2">
    <source>
        <dbReference type="Pfam" id="PF04572"/>
    </source>
</evidence>
<keyword evidence="1" id="KW-0472">Membrane</keyword>
<feature type="domain" description="Alpha 1,4-glycosyltransferase" evidence="2">
    <location>
        <begin position="281"/>
        <end position="404"/>
    </location>
</feature>
<reference evidence="3" key="1">
    <citation type="submission" date="2019-09" db="EMBL/GenBank/DDBJ databases">
        <title>Draft genome information of white flower Hibiscus syriacus.</title>
        <authorList>
            <person name="Kim Y.-M."/>
        </authorList>
    </citation>
    <scope>NUCLEOTIDE SEQUENCE [LARGE SCALE GENOMIC DNA]</scope>
    <source>
        <strain evidence="3">YM2019G1</strain>
    </source>
</reference>
<dbReference type="InterPro" id="IPR044789">
    <property type="entry name" value="Put_A1-4-GlycosylTfrase_plant"/>
</dbReference>
<comment type="caution">
    <text evidence="3">The sequence shown here is derived from an EMBL/GenBank/DDBJ whole genome shotgun (WGS) entry which is preliminary data.</text>
</comment>
<sequence>MSFKRVVYHEVSGYRLVSRAKSSLIFITLFSLLLFFMFAYTMVSNVPLQSGASNEKEEPESVQTRKMNPGVLPISLTISTQRNMIVEVESDDRFHQRKLPESYIFRSDGLTEKFHGRVLEFFNKCELQFFMTWISTAVSFGRREILAVESVFKAHPNGCLMILSRTMDSPQGYAVLKPLIDLGFNVRAVTPDFRFLLDNTPAEAWFDNIRSGKKDPGVIPLAQNLSNLMRLAVLYKYGGIYLDTDFIVVNSFKGLKNTIGAQSIDSTTKNWTRLNNAVLVFDKKHPLLFEFIEEFALTFDGNKWGHNGPYMVSRVVHRVEGRPGYNFTIVPPVAFYPVDWIKIVKLFKMPKNRAESRSVEAKLHQLNGKSYGVHLWNKQSSKLVVEEGSVMGRIISEHCVLCKQVYTSRSASM</sequence>
<keyword evidence="1" id="KW-1133">Transmembrane helix</keyword>
<dbReference type="SUPFAM" id="SSF53448">
    <property type="entry name" value="Nucleotide-diphospho-sugar transferases"/>
    <property type="match status" value="1"/>
</dbReference>
<dbReference type="Pfam" id="PF04572">
    <property type="entry name" value="Gb3_synth"/>
    <property type="match status" value="1"/>
</dbReference>
<organism evidence="3 4">
    <name type="scientific">Hibiscus syriacus</name>
    <name type="common">Rose of Sharon</name>
    <dbReference type="NCBI Taxonomy" id="106335"/>
    <lineage>
        <taxon>Eukaryota</taxon>
        <taxon>Viridiplantae</taxon>
        <taxon>Streptophyta</taxon>
        <taxon>Embryophyta</taxon>
        <taxon>Tracheophyta</taxon>
        <taxon>Spermatophyta</taxon>
        <taxon>Magnoliopsida</taxon>
        <taxon>eudicotyledons</taxon>
        <taxon>Gunneridae</taxon>
        <taxon>Pentapetalae</taxon>
        <taxon>rosids</taxon>
        <taxon>malvids</taxon>
        <taxon>Malvales</taxon>
        <taxon>Malvaceae</taxon>
        <taxon>Malvoideae</taxon>
        <taxon>Hibiscus</taxon>
    </lineage>
</organism>